<name>A0AAW0GA55_9APHY</name>
<evidence type="ECO:0000256" key="1">
    <source>
        <dbReference type="SAM" id="MobiDB-lite"/>
    </source>
</evidence>
<feature type="region of interest" description="Disordered" evidence="1">
    <location>
        <begin position="509"/>
        <end position="620"/>
    </location>
</feature>
<evidence type="ECO:0000313" key="3">
    <source>
        <dbReference type="Proteomes" id="UP001385951"/>
    </source>
</evidence>
<feature type="compositionally biased region" description="Low complexity" evidence="1">
    <location>
        <begin position="540"/>
        <end position="565"/>
    </location>
</feature>
<feature type="compositionally biased region" description="Polar residues" evidence="1">
    <location>
        <begin position="521"/>
        <end position="533"/>
    </location>
</feature>
<proteinExistence type="predicted"/>
<accession>A0AAW0GA55</accession>
<organism evidence="2 3">
    <name type="scientific">Cerrena zonata</name>
    <dbReference type="NCBI Taxonomy" id="2478898"/>
    <lineage>
        <taxon>Eukaryota</taxon>
        <taxon>Fungi</taxon>
        <taxon>Dikarya</taxon>
        <taxon>Basidiomycota</taxon>
        <taxon>Agaricomycotina</taxon>
        <taxon>Agaricomycetes</taxon>
        <taxon>Polyporales</taxon>
        <taxon>Cerrenaceae</taxon>
        <taxon>Cerrena</taxon>
    </lineage>
</organism>
<feature type="region of interest" description="Disordered" evidence="1">
    <location>
        <begin position="723"/>
        <end position="767"/>
    </location>
</feature>
<evidence type="ECO:0000313" key="2">
    <source>
        <dbReference type="EMBL" id="KAK7690255.1"/>
    </source>
</evidence>
<dbReference type="Proteomes" id="UP001385951">
    <property type="component" value="Unassembled WGS sequence"/>
</dbReference>
<protein>
    <submittedName>
        <fullName evidence="2">Uncharacterized protein</fullName>
    </submittedName>
</protein>
<comment type="caution">
    <text evidence="2">The sequence shown here is derived from an EMBL/GenBank/DDBJ whole genome shotgun (WGS) entry which is preliminary data.</text>
</comment>
<feature type="compositionally biased region" description="Acidic residues" evidence="1">
    <location>
        <begin position="724"/>
        <end position="751"/>
    </location>
</feature>
<gene>
    <name evidence="2" type="ORF">QCA50_006910</name>
</gene>
<feature type="compositionally biased region" description="Low complexity" evidence="1">
    <location>
        <begin position="608"/>
        <end position="620"/>
    </location>
</feature>
<feature type="compositionally biased region" description="Polar residues" evidence="1">
    <location>
        <begin position="266"/>
        <end position="284"/>
    </location>
</feature>
<feature type="region of interest" description="Disordered" evidence="1">
    <location>
        <begin position="460"/>
        <end position="487"/>
    </location>
</feature>
<dbReference type="AlphaFoldDB" id="A0AAW0GA55"/>
<feature type="region of interest" description="Disordered" evidence="1">
    <location>
        <begin position="217"/>
        <end position="289"/>
    </location>
</feature>
<feature type="compositionally biased region" description="Low complexity" evidence="1">
    <location>
        <begin position="460"/>
        <end position="485"/>
    </location>
</feature>
<feature type="compositionally biased region" description="Low complexity" evidence="1">
    <location>
        <begin position="576"/>
        <end position="593"/>
    </location>
</feature>
<sequence length="767" mass="83659">MKKDILFSERSFTQVFNIVVPHIDRWLSLTLKVRDLECKAGARQVLSRCGPAIHLERLKLWHIEDWGTAERLYTAIGPPPVVVFNGSLPSLRSISLIGVNLPWVNSPFLRGLTSIELALHSDEVRIPYNLWYTMLSQSPNLVELSLHYSGPKLGNNGGIEWSNEKILLPKLKQVRLRDMDNPTYFQLLFQRLSMPKVKSLSLETPSDQDFTPFIQYLANPSQNDSNDDSSSHHSRSTSPEPNTTREDVPESSASPTSDAHPHSAAHSPSTFPSSDISPEASTSCSRRRKSGPVFPLLEELTIEKLYCSAESWKALLLSANGVRTLDVDQSNMGEGLFEELYCKDDSVVSDHLDPTLLNLGRPPDSLGSGSEEYGFVSMSGSGSDDGRMLVAQGANGVKSFNGTDLTHGTHGVNGVNVIHGINGSNVSSNGMGVVGIANGKGKERAVGSPFADHSVNSANGAYSSSASSTLSTPSSSARPSHSVHSTRPTIANGANAVIGVNGAQVNGVSLGPSHSGINAPHAQSSQSRTSNSKRGYVANSSGNPSASSSFQSAPSDSSQSRSSHSTHLPPIHTNGHSSSSYSSHPSYPSQSLHTPPPPSSLPHPPPSSSSHPSPSSPSVLLPNLQTVRLRGMPSHSIKQFILHRRSLAHAGLCLPITKWILEERLRDREMLLWMGWVALFEVNPPRSTLGVCQGEEQAREQEESEWWRLEWDGNEMKERIEWVREEDEEDEELDDEAVDYTSGEEMDEGEGDAERDWDVRLRDIETN</sequence>
<dbReference type="EMBL" id="JASBNA010000007">
    <property type="protein sequence ID" value="KAK7690255.1"/>
    <property type="molecule type" value="Genomic_DNA"/>
</dbReference>
<feature type="compositionally biased region" description="Basic and acidic residues" evidence="1">
    <location>
        <begin position="752"/>
        <end position="767"/>
    </location>
</feature>
<feature type="compositionally biased region" description="Pro residues" evidence="1">
    <location>
        <begin position="594"/>
        <end position="607"/>
    </location>
</feature>
<keyword evidence="3" id="KW-1185">Reference proteome</keyword>
<reference evidence="2 3" key="1">
    <citation type="submission" date="2022-09" db="EMBL/GenBank/DDBJ databases">
        <authorList>
            <person name="Palmer J.M."/>
        </authorList>
    </citation>
    <scope>NUCLEOTIDE SEQUENCE [LARGE SCALE GENOMIC DNA]</scope>
    <source>
        <strain evidence="2 3">DSM 7382</strain>
    </source>
</reference>